<proteinExistence type="predicted"/>
<keyword evidence="1" id="KW-1133">Transmembrane helix</keyword>
<evidence type="ECO:0000313" key="2">
    <source>
        <dbReference type="EMBL" id="QRR03912.1"/>
    </source>
</evidence>
<accession>A0ABX7IER2</accession>
<feature type="transmembrane region" description="Helical" evidence="1">
    <location>
        <begin position="21"/>
        <end position="38"/>
    </location>
</feature>
<keyword evidence="3" id="KW-1185">Reference proteome</keyword>
<evidence type="ECO:0000313" key="3">
    <source>
        <dbReference type="Proteomes" id="UP000612680"/>
    </source>
</evidence>
<dbReference type="EMBL" id="CP056775">
    <property type="protein sequence ID" value="QRR03912.1"/>
    <property type="molecule type" value="Genomic_DNA"/>
</dbReference>
<evidence type="ECO:0000256" key="1">
    <source>
        <dbReference type="SAM" id="Phobius"/>
    </source>
</evidence>
<evidence type="ECO:0008006" key="4">
    <source>
        <dbReference type="Google" id="ProtNLM"/>
    </source>
</evidence>
<sequence length="166" mass="18679">MAGKRGKRFNFKKFLIPLLKWISALVPVAGFIYVLYYYKQFDFLLKEKPVVVTRTEEIGSSDSLLLVTSGKERLLREIRIMENEWHTVGGIAIHSLTLENSTNLTIKETEIEFKYLSNTQSVVTSKIVTIRTPLPPKKSTKISGISVGYVNNVVVGCDVKVVNATL</sequence>
<protein>
    <recommendedName>
        <fullName evidence="4">LPS export ABC transporter periplasmic protein LptC</fullName>
    </recommendedName>
</protein>
<dbReference type="Proteomes" id="UP000612680">
    <property type="component" value="Chromosome"/>
</dbReference>
<dbReference type="RefSeq" id="WP_204660103.1">
    <property type="nucleotide sequence ID" value="NZ_CP056775.1"/>
</dbReference>
<reference evidence="2 3" key="1">
    <citation type="submission" date="2020-06" db="EMBL/GenBank/DDBJ databases">
        <title>Dyadobacter sandarakinus sp. nov., isolated from the soil of the Arctic Yellow River Station.</title>
        <authorList>
            <person name="Zhang Y."/>
            <person name="Peng F."/>
        </authorList>
    </citation>
    <scope>NUCLEOTIDE SEQUENCE [LARGE SCALE GENOMIC DNA]</scope>
    <source>
        <strain evidence="2 3">Q3-56</strain>
    </source>
</reference>
<name>A0ABX7IER2_9BACT</name>
<organism evidence="2 3">
    <name type="scientific">Dyadobacter sandarakinus</name>
    <dbReference type="NCBI Taxonomy" id="2747268"/>
    <lineage>
        <taxon>Bacteria</taxon>
        <taxon>Pseudomonadati</taxon>
        <taxon>Bacteroidota</taxon>
        <taxon>Cytophagia</taxon>
        <taxon>Cytophagales</taxon>
        <taxon>Spirosomataceae</taxon>
        <taxon>Dyadobacter</taxon>
    </lineage>
</organism>
<gene>
    <name evidence="2" type="ORF">HWI92_24865</name>
</gene>
<keyword evidence="1" id="KW-0472">Membrane</keyword>
<keyword evidence="1" id="KW-0812">Transmembrane</keyword>